<gene>
    <name evidence="3" type="ORF">SAMN05192548_105827</name>
</gene>
<evidence type="ECO:0000256" key="1">
    <source>
        <dbReference type="ARBA" id="ARBA00022723"/>
    </source>
</evidence>
<sequence length="153" mass="17044">MADFIPPAPNGNSPFADMRGHHVAVRTPDLEAFKRWYVEVLDFRVVAEWQVDQLTLAFIAPPTDDDFYIEIPGGSAPAPQDAHPFTDLESSLAYAGYHDFCLNVASIETTVEELRRRDVKIVVEPILVEAISRRIAFFADPFGNLAELAEVLA</sequence>
<dbReference type="InterPro" id="IPR051785">
    <property type="entry name" value="MMCE/EMCE_epimerase"/>
</dbReference>
<dbReference type="AlphaFoldDB" id="A0A1M6XQF1"/>
<dbReference type="InterPro" id="IPR037523">
    <property type="entry name" value="VOC_core"/>
</dbReference>
<protein>
    <submittedName>
        <fullName evidence="3">Lactoylglutathione lyase/glyoxylase I family protein</fullName>
    </submittedName>
</protein>
<dbReference type="Pfam" id="PF00903">
    <property type="entry name" value="Glyoxalase"/>
    <property type="match status" value="1"/>
</dbReference>
<dbReference type="PROSITE" id="PS51819">
    <property type="entry name" value="VOC"/>
    <property type="match status" value="1"/>
</dbReference>
<dbReference type="EMBL" id="FRAB01000058">
    <property type="protein sequence ID" value="SHL08166.1"/>
    <property type="molecule type" value="Genomic_DNA"/>
</dbReference>
<dbReference type="Proteomes" id="UP000184395">
    <property type="component" value="Unassembled WGS sequence"/>
</dbReference>
<dbReference type="PANTHER" id="PTHR43048">
    <property type="entry name" value="METHYLMALONYL-COA EPIMERASE"/>
    <property type="match status" value="1"/>
</dbReference>
<name>A0A1M6XQF1_9BURK</name>
<reference evidence="3 4" key="1">
    <citation type="submission" date="2016-11" db="EMBL/GenBank/DDBJ databases">
        <authorList>
            <person name="Jaros S."/>
            <person name="Januszkiewicz K."/>
            <person name="Wedrychowicz H."/>
        </authorList>
    </citation>
    <scope>NUCLEOTIDE SEQUENCE [LARGE SCALE GENOMIC DNA]</scope>
    <source>
        <strain evidence="3 4">LMG 20594</strain>
    </source>
</reference>
<evidence type="ECO:0000313" key="3">
    <source>
        <dbReference type="EMBL" id="SHL08166.1"/>
    </source>
</evidence>
<dbReference type="GO" id="GO:0046872">
    <property type="term" value="F:metal ion binding"/>
    <property type="evidence" value="ECO:0007669"/>
    <property type="project" value="UniProtKB-KW"/>
</dbReference>
<dbReference type="OrthoDB" id="9795618at2"/>
<dbReference type="SUPFAM" id="SSF54593">
    <property type="entry name" value="Glyoxalase/Bleomycin resistance protein/Dihydroxybiphenyl dioxygenase"/>
    <property type="match status" value="1"/>
</dbReference>
<dbReference type="GO" id="GO:0004493">
    <property type="term" value="F:methylmalonyl-CoA epimerase activity"/>
    <property type="evidence" value="ECO:0007669"/>
    <property type="project" value="TreeGrafter"/>
</dbReference>
<dbReference type="GO" id="GO:0016829">
    <property type="term" value="F:lyase activity"/>
    <property type="evidence" value="ECO:0007669"/>
    <property type="project" value="UniProtKB-KW"/>
</dbReference>
<dbReference type="InterPro" id="IPR029068">
    <property type="entry name" value="Glyas_Bleomycin-R_OHBP_Dase"/>
</dbReference>
<keyword evidence="1" id="KW-0479">Metal-binding</keyword>
<evidence type="ECO:0000259" key="2">
    <source>
        <dbReference type="PROSITE" id="PS51819"/>
    </source>
</evidence>
<organism evidence="3 4">
    <name type="scientific">Paraburkholderia terricola</name>
    <dbReference type="NCBI Taxonomy" id="169427"/>
    <lineage>
        <taxon>Bacteria</taxon>
        <taxon>Pseudomonadati</taxon>
        <taxon>Pseudomonadota</taxon>
        <taxon>Betaproteobacteria</taxon>
        <taxon>Burkholderiales</taxon>
        <taxon>Burkholderiaceae</taxon>
        <taxon>Paraburkholderia</taxon>
    </lineage>
</organism>
<proteinExistence type="predicted"/>
<dbReference type="InterPro" id="IPR004360">
    <property type="entry name" value="Glyas_Fos-R_dOase_dom"/>
</dbReference>
<keyword evidence="3" id="KW-0456">Lyase</keyword>
<dbReference type="PANTHER" id="PTHR43048:SF3">
    <property type="entry name" value="METHYLMALONYL-COA EPIMERASE, MITOCHONDRIAL"/>
    <property type="match status" value="1"/>
</dbReference>
<dbReference type="Gene3D" id="3.10.180.10">
    <property type="entry name" value="2,3-Dihydroxybiphenyl 1,2-Dioxygenase, domain 1"/>
    <property type="match status" value="1"/>
</dbReference>
<dbReference type="STRING" id="169427.SAMN05192548_105827"/>
<evidence type="ECO:0000313" key="4">
    <source>
        <dbReference type="Proteomes" id="UP000184395"/>
    </source>
</evidence>
<dbReference type="GO" id="GO:0046491">
    <property type="term" value="P:L-methylmalonyl-CoA metabolic process"/>
    <property type="evidence" value="ECO:0007669"/>
    <property type="project" value="TreeGrafter"/>
</dbReference>
<feature type="domain" description="VOC" evidence="2">
    <location>
        <begin position="19"/>
        <end position="151"/>
    </location>
</feature>
<accession>A0A1M6XQF1</accession>
<dbReference type="RefSeq" id="WP_073432364.1">
    <property type="nucleotide sequence ID" value="NZ_CADFGY010000050.1"/>
</dbReference>